<dbReference type="PANTHER" id="PTHR30349">
    <property type="entry name" value="PHAGE INTEGRASE-RELATED"/>
    <property type="match status" value="1"/>
</dbReference>
<dbReference type="RefSeq" id="WP_367773994.1">
    <property type="nucleotide sequence ID" value="NZ_JBFNXR010000048.1"/>
</dbReference>
<dbReference type="InterPro" id="IPR011010">
    <property type="entry name" value="DNA_brk_join_enz"/>
</dbReference>
<accession>A0ABV3RD38</accession>
<dbReference type="SUPFAM" id="SSF56349">
    <property type="entry name" value="DNA breaking-rejoining enzymes"/>
    <property type="match status" value="1"/>
</dbReference>
<evidence type="ECO:0000256" key="3">
    <source>
        <dbReference type="ARBA" id="ARBA00023172"/>
    </source>
</evidence>
<dbReference type="InterPro" id="IPR050090">
    <property type="entry name" value="Tyrosine_recombinase_XerCD"/>
</dbReference>
<organism evidence="5 6">
    <name type="scientific">Novosphingobium rhizovicinum</name>
    <dbReference type="NCBI Taxonomy" id="3228928"/>
    <lineage>
        <taxon>Bacteria</taxon>
        <taxon>Pseudomonadati</taxon>
        <taxon>Pseudomonadota</taxon>
        <taxon>Alphaproteobacteria</taxon>
        <taxon>Sphingomonadales</taxon>
        <taxon>Sphingomonadaceae</taxon>
        <taxon>Novosphingobium</taxon>
    </lineage>
</organism>
<comment type="caution">
    <text evidence="5">The sequence shown here is derived from an EMBL/GenBank/DDBJ whole genome shotgun (WGS) entry which is preliminary data.</text>
</comment>
<feature type="domain" description="Tyr recombinase" evidence="4">
    <location>
        <begin position="191"/>
        <end position="363"/>
    </location>
</feature>
<dbReference type="Proteomes" id="UP001556118">
    <property type="component" value="Unassembled WGS sequence"/>
</dbReference>
<gene>
    <name evidence="5" type="ORF">ABUH87_12095</name>
</gene>
<keyword evidence="3" id="KW-0233">DNA recombination</keyword>
<dbReference type="Pfam" id="PF00589">
    <property type="entry name" value="Phage_integrase"/>
    <property type="match status" value="1"/>
</dbReference>
<evidence type="ECO:0000256" key="1">
    <source>
        <dbReference type="ARBA" id="ARBA00022908"/>
    </source>
</evidence>
<dbReference type="EMBL" id="JBFNXR010000048">
    <property type="protein sequence ID" value="MEW9855880.1"/>
    <property type="molecule type" value="Genomic_DNA"/>
</dbReference>
<dbReference type="PROSITE" id="PS51898">
    <property type="entry name" value="TYR_RECOMBINASE"/>
    <property type="match status" value="1"/>
</dbReference>
<dbReference type="InterPro" id="IPR010998">
    <property type="entry name" value="Integrase_recombinase_N"/>
</dbReference>
<dbReference type="Gene3D" id="1.10.443.10">
    <property type="entry name" value="Intergrase catalytic core"/>
    <property type="match status" value="1"/>
</dbReference>
<evidence type="ECO:0000313" key="6">
    <source>
        <dbReference type="Proteomes" id="UP001556118"/>
    </source>
</evidence>
<keyword evidence="1" id="KW-0229">DNA integration</keyword>
<proteinExistence type="predicted"/>
<protein>
    <submittedName>
        <fullName evidence="5">Tyrosine-type recombinase/integrase</fullName>
    </submittedName>
</protein>
<evidence type="ECO:0000313" key="5">
    <source>
        <dbReference type="EMBL" id="MEW9855880.1"/>
    </source>
</evidence>
<name>A0ABV3RD38_9SPHN</name>
<dbReference type="Gene3D" id="1.10.150.130">
    <property type="match status" value="1"/>
</dbReference>
<sequence length="384" mass="43106">MPRKRAGTNRFLPKYVSKFESQHGTVRYRFRRAGYPTGYFTAKLGTEEFRAEYEAFNNPGKIDKPAPSSRAKPGTLDDLLDRYMSVPERLGPSSVTQQKIRAVLEDFRNGDKPRGHRQVSTITFEAIDKIIAKKMVKTGTGNKTKGGLHAARKLRKELVRLFDFAMKSGMIDKNPASLAGKVKAPAGERSHGFHTWTEEEIMQYRAYHKLGTRERLAMELALWTDQRRSDVVTMGMAQVKNGRLPVSQEKTGETLWLPIAAQLLEAIVAMPPQDTSPFCFLITERGRPFKSAASFGVWFKKACVAAGLPHCTMHGLRKATLRRMAELRMTNKDMKSVSGQRSDKTLARYIEKADQAALADSAMAQLSAWEKSVMETEEKAVAND</sequence>
<evidence type="ECO:0000259" key="4">
    <source>
        <dbReference type="PROSITE" id="PS51898"/>
    </source>
</evidence>
<dbReference type="InterPro" id="IPR002104">
    <property type="entry name" value="Integrase_catalytic"/>
</dbReference>
<keyword evidence="2" id="KW-0238">DNA-binding</keyword>
<reference evidence="5 6" key="1">
    <citation type="submission" date="2024-06" db="EMBL/GenBank/DDBJ databases">
        <title>Novosphingobium rhizovicinus M1R2S20.</title>
        <authorList>
            <person name="Sun J.-Q."/>
        </authorList>
    </citation>
    <scope>NUCLEOTIDE SEQUENCE [LARGE SCALE GENOMIC DNA]</scope>
    <source>
        <strain evidence="5 6">M1R2S20</strain>
    </source>
</reference>
<dbReference type="InterPro" id="IPR013762">
    <property type="entry name" value="Integrase-like_cat_sf"/>
</dbReference>
<keyword evidence="6" id="KW-1185">Reference proteome</keyword>
<evidence type="ECO:0000256" key="2">
    <source>
        <dbReference type="ARBA" id="ARBA00023125"/>
    </source>
</evidence>